<dbReference type="Pfam" id="PF11611">
    <property type="entry name" value="DUF4352"/>
    <property type="match status" value="1"/>
</dbReference>
<gene>
    <name evidence="3" type="ORF">B4U37_01970</name>
</gene>
<dbReference type="PROSITE" id="PS51257">
    <property type="entry name" value="PROKAR_LIPOPROTEIN"/>
    <property type="match status" value="1"/>
</dbReference>
<accession>A0ABN4Z962</accession>
<dbReference type="RefSeq" id="WP_088016848.1">
    <property type="nucleotide sequence ID" value="NZ_CP020880.1"/>
</dbReference>
<dbReference type="EMBL" id="CP020880">
    <property type="protein sequence ID" value="ART74887.1"/>
    <property type="molecule type" value="Genomic_DNA"/>
</dbReference>
<reference evidence="3 4" key="1">
    <citation type="submission" date="2017-04" db="EMBL/GenBank/DDBJ databases">
        <title>Complete Genome Sequence of the Bacillus horikoshii 20a strain from Cuatro Cienegas, Coahuila, Mexico.</title>
        <authorList>
            <person name="Zarza E."/>
            <person name="Alcaraz L.D."/>
            <person name="Aguilar-Salinas B."/>
            <person name="Islas A."/>
            <person name="Olmedo-Alvarez G."/>
        </authorList>
    </citation>
    <scope>NUCLEOTIDE SEQUENCE [LARGE SCALE GENOMIC DNA]</scope>
    <source>
        <strain evidence="3 4">20a</strain>
    </source>
</reference>
<dbReference type="GeneID" id="96737207"/>
<keyword evidence="1" id="KW-0732">Signal</keyword>
<feature type="domain" description="DUF4352" evidence="2">
    <location>
        <begin position="178"/>
        <end position="287"/>
    </location>
</feature>
<dbReference type="Gene3D" id="2.60.40.1240">
    <property type="match status" value="1"/>
</dbReference>
<proteinExistence type="predicted"/>
<evidence type="ECO:0000313" key="3">
    <source>
        <dbReference type="EMBL" id="ART74887.1"/>
    </source>
</evidence>
<dbReference type="InterPro" id="IPR029050">
    <property type="entry name" value="Immunoprotect_excell_Ig-like"/>
</dbReference>
<organism evidence="3 4">
    <name type="scientific">Sutcliffiella horikoshii</name>
    <dbReference type="NCBI Taxonomy" id="79883"/>
    <lineage>
        <taxon>Bacteria</taxon>
        <taxon>Bacillati</taxon>
        <taxon>Bacillota</taxon>
        <taxon>Bacilli</taxon>
        <taxon>Bacillales</taxon>
        <taxon>Bacillaceae</taxon>
        <taxon>Sutcliffiella</taxon>
    </lineage>
</organism>
<name>A0ABN4Z962_9BACI</name>
<protein>
    <recommendedName>
        <fullName evidence="2">DUF4352 domain-containing protein</fullName>
    </recommendedName>
</protein>
<dbReference type="Proteomes" id="UP000195573">
    <property type="component" value="Chromosome"/>
</dbReference>
<evidence type="ECO:0000313" key="4">
    <source>
        <dbReference type="Proteomes" id="UP000195573"/>
    </source>
</evidence>
<evidence type="ECO:0000259" key="2">
    <source>
        <dbReference type="Pfam" id="PF11611"/>
    </source>
</evidence>
<evidence type="ECO:0000256" key="1">
    <source>
        <dbReference type="ARBA" id="ARBA00022729"/>
    </source>
</evidence>
<sequence length="296" mass="32930">MLKNITMILGMVIFVGILAACGSEESSKKVDAPKESASAGNSEESVANLEDIDWENMSESDWENINLSKKQFEQLLEEMTTPDESGEIIYSEAKMEDDINIVITLNNSDGDTLENSMTAPFTDAIIRQFYKHSAFFRNEEPIIKVVDLSGYVVMENNEELEFDESGETAGGEELGTFAVGDKVDVAGYVITINGVSLTEERNEYADENPEEVLALEITLQNSTQEEIYFNAYELELYDANGTLMEVYPLDNFDATLQPGKNSSGTVFFGVSGDSPYELFYTEWISGTKAMWNISPQ</sequence>
<keyword evidence="4" id="KW-1185">Reference proteome</keyword>
<dbReference type="InterPro" id="IPR029051">
    <property type="entry name" value="DUF4352"/>
</dbReference>